<organism evidence="1 2">
    <name type="scientific">Anaerobium acetethylicum</name>
    <dbReference type="NCBI Taxonomy" id="1619234"/>
    <lineage>
        <taxon>Bacteria</taxon>
        <taxon>Bacillati</taxon>
        <taxon>Bacillota</taxon>
        <taxon>Clostridia</taxon>
        <taxon>Lachnospirales</taxon>
        <taxon>Lachnospiraceae</taxon>
        <taxon>Anaerobium</taxon>
    </lineage>
</organism>
<name>A0A1D3TZH6_9FIRM</name>
<accession>A0A1D3TZH6</accession>
<protein>
    <recommendedName>
        <fullName evidence="3">Transposase</fullName>
    </recommendedName>
</protein>
<dbReference type="AlphaFoldDB" id="A0A1D3TZH6"/>
<sequence length="129" mass="14944">MDRCTHNVRSTRWKQIILNCQQRPADKSVKQWLEENDILEQSYYYWQRKFRKEAYDQMENSCLPSVQDTNNAVSFVEISAPVHQEVPMECNSETIKPAAVIKTATVSIAISNDISDQLLSRILQEVTHA</sequence>
<gene>
    <name evidence="1" type="ORF">SAMN05421730_10831</name>
</gene>
<evidence type="ECO:0000313" key="2">
    <source>
        <dbReference type="Proteomes" id="UP000199315"/>
    </source>
</evidence>
<evidence type="ECO:0008006" key="3">
    <source>
        <dbReference type="Google" id="ProtNLM"/>
    </source>
</evidence>
<reference evidence="1 2" key="1">
    <citation type="submission" date="2016-09" db="EMBL/GenBank/DDBJ databases">
        <authorList>
            <person name="Capua I."/>
            <person name="De Benedictis P."/>
            <person name="Joannis T."/>
            <person name="Lombin L.H."/>
            <person name="Cattoli G."/>
        </authorList>
    </citation>
    <scope>NUCLEOTIDE SEQUENCE [LARGE SCALE GENOMIC DNA]</scope>
    <source>
        <strain evidence="1 2">GluBS11</strain>
    </source>
</reference>
<proteinExistence type="predicted"/>
<evidence type="ECO:0000313" key="1">
    <source>
        <dbReference type="EMBL" id="SCP99982.1"/>
    </source>
</evidence>
<dbReference type="OrthoDB" id="9808061at2"/>
<dbReference type="Proteomes" id="UP000199315">
    <property type="component" value="Unassembled WGS sequence"/>
</dbReference>
<dbReference type="EMBL" id="FMKA01000083">
    <property type="protein sequence ID" value="SCP99982.1"/>
    <property type="molecule type" value="Genomic_DNA"/>
</dbReference>
<dbReference type="STRING" id="1619234.SAMN05421730_10831"/>
<keyword evidence="2" id="KW-1185">Reference proteome</keyword>